<evidence type="ECO:0000313" key="2">
    <source>
        <dbReference type="Proteomes" id="UP001595765"/>
    </source>
</evidence>
<dbReference type="RefSeq" id="WP_386437807.1">
    <property type="nucleotide sequence ID" value="NZ_JBHSBB010000048.1"/>
</dbReference>
<name>A0ABV8HW64_9ACTN</name>
<keyword evidence="2" id="KW-1185">Reference proteome</keyword>
<gene>
    <name evidence="1" type="ORF">ACFO3J_33455</name>
</gene>
<comment type="caution">
    <text evidence="1">The sequence shown here is derived from an EMBL/GenBank/DDBJ whole genome shotgun (WGS) entry which is preliminary data.</text>
</comment>
<dbReference type="Proteomes" id="UP001595765">
    <property type="component" value="Unassembled WGS sequence"/>
</dbReference>
<protein>
    <submittedName>
        <fullName evidence="1">Uncharacterized protein</fullName>
    </submittedName>
</protein>
<proteinExistence type="predicted"/>
<accession>A0ABV8HW64</accession>
<sequence>MPDTVRDFDVLPGHLEASFAGMVLPGGCGVRRPLAGLRTGRLRPT</sequence>
<evidence type="ECO:0000313" key="1">
    <source>
        <dbReference type="EMBL" id="MFC4036315.1"/>
    </source>
</evidence>
<dbReference type="EMBL" id="JBHSBB010000048">
    <property type="protein sequence ID" value="MFC4036315.1"/>
    <property type="molecule type" value="Genomic_DNA"/>
</dbReference>
<reference evidence="2" key="1">
    <citation type="journal article" date="2019" name="Int. J. Syst. Evol. Microbiol.">
        <title>The Global Catalogue of Microorganisms (GCM) 10K type strain sequencing project: providing services to taxonomists for standard genome sequencing and annotation.</title>
        <authorList>
            <consortium name="The Broad Institute Genomics Platform"/>
            <consortium name="The Broad Institute Genome Sequencing Center for Infectious Disease"/>
            <person name="Wu L."/>
            <person name="Ma J."/>
        </authorList>
    </citation>
    <scope>NUCLEOTIDE SEQUENCE [LARGE SCALE GENOMIC DNA]</scope>
    <source>
        <strain evidence="2">CGMCC 4.7237</strain>
    </source>
</reference>
<organism evidence="1 2">
    <name type="scientific">Streptomyces polygonati</name>
    <dbReference type="NCBI Taxonomy" id="1617087"/>
    <lineage>
        <taxon>Bacteria</taxon>
        <taxon>Bacillati</taxon>
        <taxon>Actinomycetota</taxon>
        <taxon>Actinomycetes</taxon>
        <taxon>Kitasatosporales</taxon>
        <taxon>Streptomycetaceae</taxon>
        <taxon>Streptomyces</taxon>
    </lineage>
</organism>